<dbReference type="PANTHER" id="PTHR36927">
    <property type="entry name" value="BLR4337 PROTEIN"/>
    <property type="match status" value="1"/>
</dbReference>
<dbReference type="EMBL" id="DMAN01000212">
    <property type="protein sequence ID" value="HAE27413.1"/>
    <property type="molecule type" value="Genomic_DNA"/>
</dbReference>
<sequence length="187" mass="21272">MTEPSPAPAFPRRYDLDWLRIIAFGLLIFYHTGMFYVTWGWHVKSVHVSPGAEWLMMLLNPWRLALLFFISGVALRFAADKLGGSTLARERAVRLGLPILFGMAVFVAPQSWLQLVENGEFSGSFWQFWPHYLDFGSAFSITTPTWNHLWYVVYLLVYTLMLAPVAGPLARFMTGTGARITEFLFAG</sequence>
<feature type="transmembrane region" description="Helical" evidence="1">
    <location>
        <begin position="61"/>
        <end position="79"/>
    </location>
</feature>
<feature type="transmembrane region" description="Helical" evidence="1">
    <location>
        <begin position="149"/>
        <end position="170"/>
    </location>
</feature>
<evidence type="ECO:0000256" key="1">
    <source>
        <dbReference type="SAM" id="Phobius"/>
    </source>
</evidence>
<proteinExistence type="predicted"/>
<evidence type="ECO:0000259" key="2">
    <source>
        <dbReference type="Pfam" id="PF01757"/>
    </source>
</evidence>
<feature type="transmembrane region" description="Helical" evidence="1">
    <location>
        <begin position="21"/>
        <end position="41"/>
    </location>
</feature>
<comment type="caution">
    <text evidence="3">The sequence shown here is derived from an EMBL/GenBank/DDBJ whole genome shotgun (WGS) entry which is preliminary data.</text>
</comment>
<keyword evidence="1" id="KW-0472">Membrane</keyword>
<gene>
    <name evidence="3" type="ORF">DCG58_09655</name>
</gene>
<dbReference type="InterPro" id="IPR002656">
    <property type="entry name" value="Acyl_transf_3_dom"/>
</dbReference>
<keyword evidence="1" id="KW-0812">Transmembrane</keyword>
<feature type="transmembrane region" description="Helical" evidence="1">
    <location>
        <begin position="91"/>
        <end position="112"/>
    </location>
</feature>
<dbReference type="AlphaFoldDB" id="A0A3B9GY87"/>
<accession>A0A3B9GY87</accession>
<protein>
    <recommendedName>
        <fullName evidence="2">Acyltransferase 3 domain-containing protein</fullName>
    </recommendedName>
</protein>
<dbReference type="PANTHER" id="PTHR36927:SF3">
    <property type="entry name" value="GLUCANS BIOSYNTHESIS PROTEIN C"/>
    <property type="match status" value="1"/>
</dbReference>
<feature type="non-terminal residue" evidence="3">
    <location>
        <position position="187"/>
    </location>
</feature>
<dbReference type="Pfam" id="PF01757">
    <property type="entry name" value="Acyl_transf_3"/>
    <property type="match status" value="1"/>
</dbReference>
<evidence type="ECO:0000313" key="4">
    <source>
        <dbReference type="Proteomes" id="UP000259610"/>
    </source>
</evidence>
<dbReference type="InterPro" id="IPR050623">
    <property type="entry name" value="Glucan_succinyl_AcylTrfase"/>
</dbReference>
<organism evidence="3 4">
    <name type="scientific">Hyphomonas adhaerens</name>
    <dbReference type="NCBI Taxonomy" id="81029"/>
    <lineage>
        <taxon>Bacteria</taxon>
        <taxon>Pseudomonadati</taxon>
        <taxon>Pseudomonadota</taxon>
        <taxon>Alphaproteobacteria</taxon>
        <taxon>Hyphomonadales</taxon>
        <taxon>Hyphomonadaceae</taxon>
        <taxon>Hyphomonas</taxon>
    </lineage>
</organism>
<keyword evidence="1" id="KW-1133">Transmembrane helix</keyword>
<name>A0A3B9GY87_9PROT</name>
<dbReference type="GO" id="GO:0016747">
    <property type="term" value="F:acyltransferase activity, transferring groups other than amino-acyl groups"/>
    <property type="evidence" value="ECO:0007669"/>
    <property type="project" value="InterPro"/>
</dbReference>
<reference evidence="3 4" key="1">
    <citation type="journal article" date="2018" name="Nat. Biotechnol.">
        <title>A standardized bacterial taxonomy based on genome phylogeny substantially revises the tree of life.</title>
        <authorList>
            <person name="Parks D.H."/>
            <person name="Chuvochina M."/>
            <person name="Waite D.W."/>
            <person name="Rinke C."/>
            <person name="Skarshewski A."/>
            <person name="Chaumeil P.A."/>
            <person name="Hugenholtz P."/>
        </authorList>
    </citation>
    <scope>NUCLEOTIDE SEQUENCE [LARGE SCALE GENOMIC DNA]</scope>
    <source>
        <strain evidence="3">UBA8733</strain>
    </source>
</reference>
<feature type="domain" description="Acyltransferase 3" evidence="2">
    <location>
        <begin position="14"/>
        <end position="172"/>
    </location>
</feature>
<evidence type="ECO:0000313" key="3">
    <source>
        <dbReference type="EMBL" id="HAE27413.1"/>
    </source>
</evidence>
<dbReference type="Proteomes" id="UP000259610">
    <property type="component" value="Unassembled WGS sequence"/>
</dbReference>